<evidence type="ECO:0000256" key="10">
    <source>
        <dbReference type="SAM" id="Phobius"/>
    </source>
</evidence>
<dbReference type="SMART" id="SM00397">
    <property type="entry name" value="t_SNARE"/>
    <property type="match status" value="1"/>
</dbReference>
<evidence type="ECO:0000256" key="3">
    <source>
        <dbReference type="ARBA" id="ARBA00022448"/>
    </source>
</evidence>
<dbReference type="Gene3D" id="1.20.5.110">
    <property type="match status" value="1"/>
</dbReference>
<dbReference type="CDD" id="cd15851">
    <property type="entry name" value="SNARE_Syntaxin6"/>
    <property type="match status" value="1"/>
</dbReference>
<evidence type="ECO:0000256" key="2">
    <source>
        <dbReference type="ARBA" id="ARBA00009063"/>
    </source>
</evidence>
<name>A0A511KAE3_RHOTO</name>
<dbReference type="Pfam" id="PF09177">
    <property type="entry name" value="STX6_10_61_N"/>
    <property type="match status" value="1"/>
</dbReference>
<proteinExistence type="inferred from homology"/>
<keyword evidence="4 10" id="KW-0812">Transmembrane</keyword>
<comment type="caution">
    <text evidence="12">The sequence shown here is derived from an EMBL/GenBank/DDBJ whole genome shotgun (WGS) entry which is preliminary data.</text>
</comment>
<dbReference type="CDD" id="cd21442">
    <property type="entry name" value="SNARE_NTD_STX6-like"/>
    <property type="match status" value="1"/>
</dbReference>
<dbReference type="Pfam" id="PF05739">
    <property type="entry name" value="SNARE"/>
    <property type="match status" value="1"/>
</dbReference>
<keyword evidence="3" id="KW-0813">Transport</keyword>
<dbReference type="AlphaFoldDB" id="A0A511KAE3"/>
<feature type="domain" description="T-SNARE coiled-coil homology" evidence="11">
    <location>
        <begin position="162"/>
        <end position="224"/>
    </location>
</feature>
<dbReference type="SUPFAM" id="SSF58038">
    <property type="entry name" value="SNARE fusion complex"/>
    <property type="match status" value="1"/>
</dbReference>
<dbReference type="OrthoDB" id="546861at2759"/>
<comment type="similarity">
    <text evidence="2">Belongs to the syntaxin family.</text>
</comment>
<protein>
    <submittedName>
        <fullName evidence="12">Syntaxin 6</fullName>
    </submittedName>
</protein>
<dbReference type="EMBL" id="BJWK01000003">
    <property type="protein sequence ID" value="GEM07301.1"/>
    <property type="molecule type" value="Genomic_DNA"/>
</dbReference>
<evidence type="ECO:0000313" key="13">
    <source>
        <dbReference type="Proteomes" id="UP000321518"/>
    </source>
</evidence>
<dbReference type="InterPro" id="IPR000727">
    <property type="entry name" value="T_SNARE_dom"/>
</dbReference>
<dbReference type="Proteomes" id="UP000321518">
    <property type="component" value="Unassembled WGS sequence"/>
</dbReference>
<accession>A0A511KAE3</accession>
<evidence type="ECO:0000313" key="12">
    <source>
        <dbReference type="EMBL" id="GEM07301.1"/>
    </source>
</evidence>
<feature type="transmembrane region" description="Helical" evidence="10">
    <location>
        <begin position="234"/>
        <end position="252"/>
    </location>
</feature>
<keyword evidence="8 10" id="KW-0472">Membrane</keyword>
<dbReference type="PROSITE" id="PS50192">
    <property type="entry name" value="T_SNARE"/>
    <property type="match status" value="1"/>
</dbReference>
<dbReference type="Gene3D" id="1.20.58.90">
    <property type="match status" value="1"/>
</dbReference>
<dbReference type="GO" id="GO:0000139">
    <property type="term" value="C:Golgi membrane"/>
    <property type="evidence" value="ECO:0007669"/>
    <property type="project" value="UniProtKB-SubCell"/>
</dbReference>
<evidence type="ECO:0000256" key="6">
    <source>
        <dbReference type="ARBA" id="ARBA00022989"/>
    </source>
</evidence>
<evidence type="ECO:0000256" key="7">
    <source>
        <dbReference type="ARBA" id="ARBA00023034"/>
    </source>
</evidence>
<sequence length="253" mass="28212">MSQDPYDEVKADVETSLAQLHQLAATVSRYSRSGASGQHADADSELQWAIAELRANLRTIEPDLEEVEESVAAVAEPGVAARLGISDKEVQARRDFVDRVKGEVAAIRRQIPSQAASPVFDRKRHSATYATYPPSYRTANPLNSGEDATDDPNSAFEAQHQTLLMEQQDRTLTDIAGTVGLLREQAHLMGREVYEQNQLLDELDQQVDSTSGRLAKAQRRMDRFVRENNSTSNWLIFILMVALSILLFIIIFV</sequence>
<evidence type="ECO:0000256" key="1">
    <source>
        <dbReference type="ARBA" id="ARBA00004409"/>
    </source>
</evidence>
<feature type="region of interest" description="Disordered" evidence="9">
    <location>
        <begin position="131"/>
        <end position="153"/>
    </location>
</feature>
<dbReference type="PANTHER" id="PTHR12791">
    <property type="entry name" value="GOLGI SNARE BET1-RELATED"/>
    <property type="match status" value="1"/>
</dbReference>
<dbReference type="InterPro" id="IPR010989">
    <property type="entry name" value="SNARE"/>
</dbReference>
<keyword evidence="7" id="KW-0333">Golgi apparatus</keyword>
<dbReference type="GO" id="GO:0015031">
    <property type="term" value="P:protein transport"/>
    <property type="evidence" value="ECO:0007669"/>
    <property type="project" value="UniProtKB-KW"/>
</dbReference>
<keyword evidence="6 10" id="KW-1133">Transmembrane helix</keyword>
<dbReference type="GO" id="GO:0048193">
    <property type="term" value="P:Golgi vesicle transport"/>
    <property type="evidence" value="ECO:0007669"/>
    <property type="project" value="InterPro"/>
</dbReference>
<reference evidence="12 13" key="1">
    <citation type="submission" date="2019-07" db="EMBL/GenBank/DDBJ databases">
        <title>Rhodotorula toruloides NBRC10032 genome sequencing.</title>
        <authorList>
            <person name="Shida Y."/>
            <person name="Takaku H."/>
            <person name="Ogasawara W."/>
            <person name="Mori K."/>
        </authorList>
    </citation>
    <scope>NUCLEOTIDE SEQUENCE [LARGE SCALE GENOMIC DNA]</scope>
    <source>
        <strain evidence="12 13">NBRC10032</strain>
    </source>
</reference>
<evidence type="ECO:0000256" key="5">
    <source>
        <dbReference type="ARBA" id="ARBA00022927"/>
    </source>
</evidence>
<dbReference type="SUPFAM" id="SSF47661">
    <property type="entry name" value="t-snare proteins"/>
    <property type="match status" value="1"/>
</dbReference>
<evidence type="ECO:0000256" key="8">
    <source>
        <dbReference type="ARBA" id="ARBA00023136"/>
    </source>
</evidence>
<dbReference type="InterPro" id="IPR015260">
    <property type="entry name" value="Syntaxin-6/10/61_N"/>
</dbReference>
<evidence type="ECO:0000256" key="4">
    <source>
        <dbReference type="ARBA" id="ARBA00022692"/>
    </source>
</evidence>
<evidence type="ECO:0000256" key="9">
    <source>
        <dbReference type="SAM" id="MobiDB-lite"/>
    </source>
</evidence>
<comment type="subcellular location">
    <subcellularLocation>
        <location evidence="1">Golgi apparatus membrane</location>
        <topology evidence="1">Single-pass type IV membrane protein</topology>
    </subcellularLocation>
</comment>
<organism evidence="12 13">
    <name type="scientific">Rhodotorula toruloides</name>
    <name type="common">Yeast</name>
    <name type="synonym">Rhodosporidium toruloides</name>
    <dbReference type="NCBI Taxonomy" id="5286"/>
    <lineage>
        <taxon>Eukaryota</taxon>
        <taxon>Fungi</taxon>
        <taxon>Dikarya</taxon>
        <taxon>Basidiomycota</taxon>
        <taxon>Pucciniomycotina</taxon>
        <taxon>Microbotryomycetes</taxon>
        <taxon>Sporidiobolales</taxon>
        <taxon>Sporidiobolaceae</taxon>
        <taxon>Rhodotorula</taxon>
    </lineage>
</organism>
<evidence type="ECO:0000259" key="11">
    <source>
        <dbReference type="PROSITE" id="PS50192"/>
    </source>
</evidence>
<keyword evidence="5" id="KW-0653">Protein transport</keyword>
<gene>
    <name evidence="12" type="ORF">Rt10032_c03g1318</name>
</gene>